<dbReference type="EMBL" id="JBGBPQ010000003">
    <property type="protein sequence ID" value="KAL1526603.1"/>
    <property type="molecule type" value="Genomic_DNA"/>
</dbReference>
<proteinExistence type="predicted"/>
<dbReference type="PANTHER" id="PTHR10605:SF56">
    <property type="entry name" value="BIFUNCTIONAL HEPARAN SULFATE N-DEACETYLASE_N-SULFOTRANSFERASE"/>
    <property type="match status" value="1"/>
</dbReference>
<protein>
    <recommendedName>
        <fullName evidence="6">Sulfotransferase domain-containing protein</fullName>
    </recommendedName>
</protein>
<dbReference type="GO" id="GO:0008146">
    <property type="term" value="F:sulfotransferase activity"/>
    <property type="evidence" value="ECO:0007669"/>
    <property type="project" value="InterPro"/>
</dbReference>
<accession>A0AB34K025</accession>
<feature type="binding site" evidence="3">
    <location>
        <position position="133"/>
    </location>
    <ligand>
        <name>3'-phosphoadenylyl sulfate</name>
        <dbReference type="ChEBI" id="CHEBI:58339"/>
    </ligand>
</feature>
<sequence>MACIAIAPANQNLCSTVRAPRLLPTLFVIGSLKAGSTSLWANLVDHTNGRITPGYLTHKGDVSRKEKDFFGDPSMWRLGRRWYEAIWPRCTKDDHKVAVDATPAYHVWYDAPKNMATFFGPKLPQLKLVWMMREPVSKFWSYFWELKQYGGEFQRMSFSQFLAPKLARAHACLEKDPNSPLWPPSLPPPFESCAPHLDHGLYHPQLVRWLQFFHPSQLLIISFAGFISQPSEVFHDVLIHAGLPRTEAKGAVERLQQAPATAHRKKMENSRAKGHGRMAAKSRAQLHEFYAPFIERLYGLLNDKHISVSPCREMGTRFLDPPENYSASVPWRDNANARPFGQVRWKTSATQFSLGSESAHSE</sequence>
<evidence type="ECO:0008006" key="6">
    <source>
        <dbReference type="Google" id="ProtNLM"/>
    </source>
</evidence>
<feature type="active site" description="For sulfotransferase activity" evidence="2">
    <location>
        <position position="33"/>
    </location>
</feature>
<evidence type="ECO:0000256" key="3">
    <source>
        <dbReference type="PIRSR" id="PIRSR637359-2"/>
    </source>
</evidence>
<dbReference type="SUPFAM" id="SSF52540">
    <property type="entry name" value="P-loop containing nucleoside triphosphate hydrolases"/>
    <property type="match status" value="1"/>
</dbReference>
<name>A0AB34K025_PRYPA</name>
<dbReference type="InterPro" id="IPR027417">
    <property type="entry name" value="P-loop_NTPase"/>
</dbReference>
<reference evidence="4 5" key="1">
    <citation type="journal article" date="2024" name="Science">
        <title>Giant polyketide synthase enzymes in the biosynthesis of giant marine polyether toxins.</title>
        <authorList>
            <person name="Fallon T.R."/>
            <person name="Shende V.V."/>
            <person name="Wierzbicki I.H."/>
            <person name="Pendleton A.L."/>
            <person name="Watervoot N.F."/>
            <person name="Auber R.P."/>
            <person name="Gonzalez D.J."/>
            <person name="Wisecaver J.H."/>
            <person name="Moore B.S."/>
        </authorList>
    </citation>
    <scope>NUCLEOTIDE SEQUENCE [LARGE SCALE GENOMIC DNA]</scope>
    <source>
        <strain evidence="4 5">12B1</strain>
    </source>
</reference>
<dbReference type="PANTHER" id="PTHR10605">
    <property type="entry name" value="HEPARAN SULFATE SULFOTRANSFERASE"/>
    <property type="match status" value="1"/>
</dbReference>
<evidence type="ECO:0000256" key="2">
    <source>
        <dbReference type="PIRSR" id="PIRSR637359-1"/>
    </source>
</evidence>
<dbReference type="InterPro" id="IPR037359">
    <property type="entry name" value="NST/OST"/>
</dbReference>
<dbReference type="AlphaFoldDB" id="A0AB34K025"/>
<keyword evidence="5" id="KW-1185">Reference proteome</keyword>
<feature type="binding site" evidence="3">
    <location>
        <position position="141"/>
    </location>
    <ligand>
        <name>3'-phosphoadenylyl sulfate</name>
        <dbReference type="ChEBI" id="CHEBI:58339"/>
    </ligand>
</feature>
<organism evidence="4 5">
    <name type="scientific">Prymnesium parvum</name>
    <name type="common">Toxic golden alga</name>
    <dbReference type="NCBI Taxonomy" id="97485"/>
    <lineage>
        <taxon>Eukaryota</taxon>
        <taxon>Haptista</taxon>
        <taxon>Haptophyta</taxon>
        <taxon>Prymnesiophyceae</taxon>
        <taxon>Prymnesiales</taxon>
        <taxon>Prymnesiaceae</taxon>
        <taxon>Prymnesium</taxon>
    </lineage>
</organism>
<evidence type="ECO:0000256" key="1">
    <source>
        <dbReference type="ARBA" id="ARBA00022679"/>
    </source>
</evidence>
<dbReference type="Gene3D" id="3.40.50.300">
    <property type="entry name" value="P-loop containing nucleotide triphosphate hydrolases"/>
    <property type="match status" value="1"/>
</dbReference>
<dbReference type="Proteomes" id="UP001515480">
    <property type="component" value="Unassembled WGS sequence"/>
</dbReference>
<keyword evidence="1" id="KW-0808">Transferase</keyword>
<evidence type="ECO:0000313" key="4">
    <source>
        <dbReference type="EMBL" id="KAL1526603.1"/>
    </source>
</evidence>
<comment type="caution">
    <text evidence="4">The sequence shown here is derived from an EMBL/GenBank/DDBJ whole genome shotgun (WGS) entry which is preliminary data.</text>
</comment>
<evidence type="ECO:0000313" key="5">
    <source>
        <dbReference type="Proteomes" id="UP001515480"/>
    </source>
</evidence>
<gene>
    <name evidence="4" type="ORF">AB1Y20_015308</name>
</gene>